<dbReference type="Pfam" id="PF13872">
    <property type="entry name" value="AAA_34"/>
    <property type="match status" value="1"/>
</dbReference>
<evidence type="ECO:0000313" key="5">
    <source>
        <dbReference type="EMBL" id="JAT76493.1"/>
    </source>
</evidence>
<dbReference type="CDD" id="cd14306">
    <property type="entry name" value="UBA_VP13D"/>
    <property type="match status" value="1"/>
</dbReference>
<organism evidence="5">
    <name type="scientific">Auxenochlorella protothecoides</name>
    <name type="common">Green microalga</name>
    <name type="synonym">Chlorella protothecoides</name>
    <dbReference type="NCBI Taxonomy" id="3075"/>
    <lineage>
        <taxon>Eukaryota</taxon>
        <taxon>Viridiplantae</taxon>
        <taxon>Chlorophyta</taxon>
        <taxon>core chlorophytes</taxon>
        <taxon>Trebouxiophyceae</taxon>
        <taxon>Chlorellales</taxon>
        <taxon>Chlorellaceae</taxon>
        <taxon>Auxenochlorella</taxon>
    </lineage>
</organism>
<dbReference type="AlphaFoldDB" id="A0A1D2AC25"/>
<feature type="region of interest" description="Disordered" evidence="2">
    <location>
        <begin position="1148"/>
        <end position="1179"/>
    </location>
</feature>
<dbReference type="SMART" id="SM00165">
    <property type="entry name" value="UBA"/>
    <property type="match status" value="1"/>
</dbReference>
<dbReference type="InterPro" id="IPR015940">
    <property type="entry name" value="UBA"/>
</dbReference>
<feature type="domain" description="UBA" evidence="3">
    <location>
        <begin position="1174"/>
        <end position="1217"/>
    </location>
</feature>
<evidence type="ECO:0000259" key="3">
    <source>
        <dbReference type="PROSITE" id="PS50030"/>
    </source>
</evidence>
<dbReference type="SUPFAM" id="SSF46934">
    <property type="entry name" value="UBA-like"/>
    <property type="match status" value="1"/>
</dbReference>
<dbReference type="Pfam" id="PF13871">
    <property type="entry name" value="Helicase_C_4"/>
    <property type="match status" value="1"/>
</dbReference>
<dbReference type="PROSITE" id="PS51192">
    <property type="entry name" value="HELICASE_ATP_BIND_1"/>
    <property type="match status" value="1"/>
</dbReference>
<dbReference type="InterPro" id="IPR039187">
    <property type="entry name" value="SNO_AAA"/>
</dbReference>
<protein>
    <recommendedName>
        <fullName evidence="6">UBA domain-containing protein</fullName>
    </recommendedName>
</protein>
<evidence type="ECO:0000256" key="1">
    <source>
        <dbReference type="ARBA" id="ARBA00006992"/>
    </source>
</evidence>
<dbReference type="SUPFAM" id="SSF52540">
    <property type="entry name" value="P-loop containing nucleoside triphosphate hydrolases"/>
    <property type="match status" value="1"/>
</dbReference>
<dbReference type="GO" id="GO:0042393">
    <property type="term" value="F:histone binding"/>
    <property type="evidence" value="ECO:0007669"/>
    <property type="project" value="TreeGrafter"/>
</dbReference>
<gene>
    <name evidence="5" type="ORF">g.66860</name>
</gene>
<dbReference type="InterPro" id="IPR027417">
    <property type="entry name" value="P-loop_NTPase"/>
</dbReference>
<dbReference type="PANTHER" id="PTHR12706">
    <property type="entry name" value="STRAWBERRY NOTCH-RELATED"/>
    <property type="match status" value="1"/>
</dbReference>
<dbReference type="InterPro" id="IPR026937">
    <property type="entry name" value="SBNO_Helicase_C_dom"/>
</dbReference>
<feature type="region of interest" description="Disordered" evidence="2">
    <location>
        <begin position="462"/>
        <end position="489"/>
    </location>
</feature>
<dbReference type="GO" id="GO:0006355">
    <property type="term" value="P:regulation of DNA-templated transcription"/>
    <property type="evidence" value="ECO:0007669"/>
    <property type="project" value="InterPro"/>
</dbReference>
<dbReference type="EMBL" id="GDKF01002129">
    <property type="protein sequence ID" value="JAT76493.1"/>
    <property type="molecule type" value="Transcribed_RNA"/>
</dbReference>
<dbReference type="GO" id="GO:0031490">
    <property type="term" value="F:chromatin DNA binding"/>
    <property type="evidence" value="ECO:0007669"/>
    <property type="project" value="TreeGrafter"/>
</dbReference>
<dbReference type="InterPro" id="IPR026741">
    <property type="entry name" value="SNO"/>
</dbReference>
<evidence type="ECO:0000259" key="4">
    <source>
        <dbReference type="PROSITE" id="PS51192"/>
    </source>
</evidence>
<dbReference type="PROSITE" id="PS50030">
    <property type="entry name" value="UBA"/>
    <property type="match status" value="1"/>
</dbReference>
<evidence type="ECO:0008006" key="6">
    <source>
        <dbReference type="Google" id="ProtNLM"/>
    </source>
</evidence>
<dbReference type="InterPro" id="IPR057332">
    <property type="entry name" value="SBNO_a/b_dom"/>
</dbReference>
<dbReference type="Pfam" id="PF25373">
    <property type="entry name" value="SBNO"/>
    <property type="match status" value="1"/>
</dbReference>
<dbReference type="PANTHER" id="PTHR12706:SF33">
    <property type="entry name" value="PROTEIN WITH HELICASE_C DOMAIN"/>
    <property type="match status" value="1"/>
</dbReference>
<dbReference type="InterPro" id="IPR014001">
    <property type="entry name" value="Helicase_ATP-bd"/>
</dbReference>
<name>A0A1D2AC25_AUXPR</name>
<dbReference type="Pfam" id="PF00627">
    <property type="entry name" value="UBA"/>
    <property type="match status" value="1"/>
</dbReference>
<feature type="region of interest" description="Disordered" evidence="2">
    <location>
        <begin position="1"/>
        <end position="26"/>
    </location>
</feature>
<dbReference type="GO" id="GO:0005634">
    <property type="term" value="C:nucleus"/>
    <property type="evidence" value="ECO:0007669"/>
    <property type="project" value="TreeGrafter"/>
</dbReference>
<sequence>MEGSMEPLPSSISLRPEDAEWDDGGGEALSSTVFQAYQCCSVAEGQPHPGDIAEPASLAAIPLPPNDYPLDALPAELISSGKLSSLQLEGMRYACARHLNWLSSGERQGFFLGDGAGVGKGRQISAIILDNYARGRGKHVWLSTSTDLYQDAVRDLKDLGCHIPVIQNVQALDKATNTPREGVMFMTYSTLTSSIKGRTRLQQVVQWLGGPSFNGALVFDECHKAKNFVPGKEAQSTRVALNVLEIQALLPAARVVYCSATGVSEVGNLAYMSRLGLWGVGSSFPDFDSFLSSMRRRGVTFMEMLAMEMKGQGLYLSRGLSFREAEFAELACPLTPAQIAQYDAAVALWQDTRAALVEALAATGNTRDVWKPYYGAVQRFFKILLVSMKVPCVVAEARKALDSGFAVVIGLQSTGEAAADALGIDPGTPCGFISTCREIGIQFIANHFPYLVEAQTGEEVARHPDMPTPSLVPGSAKLGAGDEEPESSKTRARLQQAWDSADLPPNFLDQLIDELGGAAGVAEMTGRKARVVRDARGTLTYSLRAKPDSAELDSLNIREKAAFMEGSKLVAIVSDAASTGISLHASAAVKNRRRRAHLTIELPWSADKAIQQLGRSHRANQVSAPKYSLVHTDVGGEARFAAAVARRLQSLGALTRGDRRAASGLDLSSLNLDSPVGRRALRRMYDALVQDSPLLPPGVRLEAVLARTPSAQRAAILGPAAADAARMSAAQLVDAVLRLHGHLRGAVGLMGIGLSAPRGDTVAEANAGIAGGKDQGDVRRFLNRMLCLHVAQQNLLFDYFQATLAAEIRSAKAEGKYFEGVSDLPGQDISREGEPHVLWVDPLSTLSTMQHDLSVDRGLPFAAATAQLARATDGASGFMVSKRPSFGRTSYILALQKARTPGTFSIARPNTGASFFDMDLDELRAKYLPCAPEAAEAGWEQWYHQSLEVCTHGPTCKQGAACTIGRRRTPVTVLTGSIVRIWDCLERVLTRHEAELSRSDRVMRIVRVDLGDGSLPIIGVRYPGFLLPEVVMLLAVEQQIGAAGRGRAASSLTTQRRVEAVDPVVPRLLSKAYCAPRTVLDFFKPGAAVPKRSPEALSGGAKDAPVRKKGMQAIVVEVVDLETPPPSPLGRHGPVLGAAKIKASPEGRLVSRPAPPATLTGTTRPLSGRPRASDASAQTCTQRQELMDMGFAPAKADLALKVCGGDVERAANWLLTSAATLS</sequence>
<accession>A0A1D2AC25</accession>
<dbReference type="Gene3D" id="3.40.50.300">
    <property type="entry name" value="P-loop containing nucleotide triphosphate hydrolases"/>
    <property type="match status" value="1"/>
</dbReference>
<reference evidence="5" key="1">
    <citation type="submission" date="2015-08" db="EMBL/GenBank/DDBJ databases">
        <authorList>
            <person name="Babu N.S."/>
            <person name="Beckwith C.J."/>
            <person name="Beseler K.G."/>
            <person name="Brison A."/>
            <person name="Carone J.V."/>
            <person name="Caskin T.P."/>
            <person name="Diamond M."/>
            <person name="Durham M.E."/>
            <person name="Foxe J.M."/>
            <person name="Go M."/>
            <person name="Henderson B.A."/>
            <person name="Jones I.B."/>
            <person name="McGettigan J.A."/>
            <person name="Micheletti S.J."/>
            <person name="Nasrallah M.E."/>
            <person name="Ortiz D."/>
            <person name="Piller C.R."/>
            <person name="Privatt S.R."/>
            <person name="Schneider S.L."/>
            <person name="Sharp S."/>
            <person name="Smith T.C."/>
            <person name="Stanton J.D."/>
            <person name="Ullery H.E."/>
            <person name="Wilson R.J."/>
            <person name="Serrano M.G."/>
            <person name="Buck G."/>
            <person name="Lee V."/>
            <person name="Wang Y."/>
            <person name="Carvalho R."/>
            <person name="Voegtly L."/>
            <person name="Shi R."/>
            <person name="Duckworth R."/>
            <person name="Johnson A."/>
            <person name="Loviza R."/>
            <person name="Walstead R."/>
            <person name="Shah Z."/>
            <person name="Kiflezghi M."/>
            <person name="Wade K."/>
            <person name="Ball S.L."/>
            <person name="Bradley K.W."/>
            <person name="Asai D.J."/>
            <person name="Bowman C.A."/>
            <person name="Russell D.A."/>
            <person name="Pope W.H."/>
            <person name="Jacobs-Sera D."/>
            <person name="Hendrix R.W."/>
            <person name="Hatfull G.F."/>
        </authorList>
    </citation>
    <scope>NUCLEOTIDE SEQUENCE</scope>
</reference>
<dbReference type="Gene3D" id="1.10.8.10">
    <property type="entry name" value="DNA helicase RuvA subunit, C-terminal domain"/>
    <property type="match status" value="1"/>
</dbReference>
<dbReference type="InterPro" id="IPR009060">
    <property type="entry name" value="UBA-like_sf"/>
</dbReference>
<proteinExistence type="inferred from homology"/>
<feature type="domain" description="Helicase ATP-binding" evidence="4">
    <location>
        <begin position="101"/>
        <end position="261"/>
    </location>
</feature>
<dbReference type="InterPro" id="IPR041969">
    <property type="entry name" value="VP13D_UBA"/>
</dbReference>
<comment type="similarity">
    <text evidence="1">Belongs to the SBNO family.</text>
</comment>
<evidence type="ECO:0000256" key="2">
    <source>
        <dbReference type="SAM" id="MobiDB-lite"/>
    </source>
</evidence>